<evidence type="ECO:0000256" key="1">
    <source>
        <dbReference type="SAM" id="Phobius"/>
    </source>
</evidence>
<proteinExistence type="predicted"/>
<dbReference type="AlphaFoldDB" id="A0A8K1CT51"/>
<keyword evidence="3" id="KW-1185">Reference proteome</keyword>
<keyword evidence="1" id="KW-1133">Transmembrane helix</keyword>
<dbReference type="OrthoDB" id="116299at2759"/>
<keyword evidence="1" id="KW-0812">Transmembrane</keyword>
<name>A0A8K1CT51_PYTOL</name>
<keyword evidence="1" id="KW-0472">Membrane</keyword>
<feature type="transmembrane region" description="Helical" evidence="1">
    <location>
        <begin position="212"/>
        <end position="234"/>
    </location>
</feature>
<evidence type="ECO:0000313" key="2">
    <source>
        <dbReference type="EMBL" id="TMW69084.1"/>
    </source>
</evidence>
<organism evidence="2 3">
    <name type="scientific">Pythium oligandrum</name>
    <name type="common">Mycoparasitic fungus</name>
    <dbReference type="NCBI Taxonomy" id="41045"/>
    <lineage>
        <taxon>Eukaryota</taxon>
        <taxon>Sar</taxon>
        <taxon>Stramenopiles</taxon>
        <taxon>Oomycota</taxon>
        <taxon>Peronosporomycetes</taxon>
        <taxon>Pythiales</taxon>
        <taxon>Pythiaceae</taxon>
        <taxon>Pythium</taxon>
    </lineage>
</organism>
<reference evidence="2" key="1">
    <citation type="submission" date="2019-03" db="EMBL/GenBank/DDBJ databases">
        <title>Long read genome sequence of the mycoparasitic Pythium oligandrum ATCC 38472 isolated from sugarbeet rhizosphere.</title>
        <authorList>
            <person name="Gaulin E."/>
        </authorList>
    </citation>
    <scope>NUCLEOTIDE SEQUENCE</scope>
    <source>
        <strain evidence="2">ATCC 38472_TT</strain>
    </source>
</reference>
<accession>A0A8K1CT51</accession>
<gene>
    <name evidence="2" type="ORF">Poli38472_001240</name>
</gene>
<protein>
    <submittedName>
        <fullName evidence="2">Uncharacterized protein</fullName>
    </submittedName>
</protein>
<sequence length="354" mass="38616">MLMQRVLSNARRAGAVTTRTARLRAACALRHSSDKPVSALGLKDASKANDFSPTTKMIMGYITFGLAAMVAIARAKERDHEVEESARVYNLAKRAVVKDRRFFEAIGYPKEFEKIESAENEGYSSSPSGAEVFEGSFRVIGDKGVAIVSYKHGVVESSEETSEDSEKSDATPAFERLSVQLEDGSEFSALESYASTDTAARQQKATSLGQKLLFPVVGGVLIGGISSFLLIRIIRNRPFYVHKLVLDHVNNSTNARTLLGHPIKSNRKDYVGSLTDEAANYTIACQGPKGEGTLIVKAYKSAPVEDSQLTAGVMATPGTDWKFSTLVLSVKRNEKRKEKDKTAKTIDLLAEHQS</sequence>
<dbReference type="EMBL" id="SPLM01000001">
    <property type="protein sequence ID" value="TMW69084.1"/>
    <property type="molecule type" value="Genomic_DNA"/>
</dbReference>
<comment type="caution">
    <text evidence="2">The sequence shown here is derived from an EMBL/GenBank/DDBJ whole genome shotgun (WGS) entry which is preliminary data.</text>
</comment>
<evidence type="ECO:0000313" key="3">
    <source>
        <dbReference type="Proteomes" id="UP000794436"/>
    </source>
</evidence>
<dbReference type="Proteomes" id="UP000794436">
    <property type="component" value="Unassembled WGS sequence"/>
</dbReference>